<organism evidence="1 2">
    <name type="scientific">Bradyrhizobium elkanii</name>
    <dbReference type="NCBI Taxonomy" id="29448"/>
    <lineage>
        <taxon>Bacteria</taxon>
        <taxon>Pseudomonadati</taxon>
        <taxon>Pseudomonadota</taxon>
        <taxon>Alphaproteobacteria</taxon>
        <taxon>Hyphomicrobiales</taxon>
        <taxon>Nitrobacteraceae</taxon>
        <taxon>Bradyrhizobium</taxon>
    </lineage>
</organism>
<sequence length="94" mass="10980">MSTPTLQVFNLQFPFEYRGAQYIEFKARRPRVRDLRNFIKNVDKDGVAAMEKVLADLCEVDEKIISEIDIEDFAPMKAWFEGFLKPMLNESTES</sequence>
<evidence type="ECO:0008006" key="3">
    <source>
        <dbReference type="Google" id="ProtNLM"/>
    </source>
</evidence>
<protein>
    <recommendedName>
        <fullName evidence="3">Phage tail assembly protein</fullName>
    </recommendedName>
</protein>
<gene>
    <name evidence="1" type="ORF">ABIF29_003644</name>
</gene>
<evidence type="ECO:0000313" key="1">
    <source>
        <dbReference type="EMBL" id="MEY9316845.1"/>
    </source>
</evidence>
<dbReference type="RefSeq" id="WP_060912076.1">
    <property type="nucleotide sequence ID" value="NZ_CP126004.1"/>
</dbReference>
<dbReference type="Proteomes" id="UP001565471">
    <property type="component" value="Unassembled WGS sequence"/>
</dbReference>
<comment type="caution">
    <text evidence="1">The sequence shown here is derived from an EMBL/GenBank/DDBJ whole genome shotgun (WGS) entry which is preliminary data.</text>
</comment>
<keyword evidence="2" id="KW-1185">Reference proteome</keyword>
<reference evidence="1 2" key="1">
    <citation type="submission" date="2024-07" db="EMBL/GenBank/DDBJ databases">
        <title>Genomic Encyclopedia of Type Strains, Phase V (KMG-V): Genome sequencing to study the core and pangenomes of soil and plant-associated prokaryotes.</title>
        <authorList>
            <person name="Whitman W."/>
        </authorList>
    </citation>
    <scope>NUCLEOTIDE SEQUENCE [LARGE SCALE GENOMIC DNA]</scope>
    <source>
        <strain evidence="1 2">USDA 415</strain>
    </source>
</reference>
<proteinExistence type="predicted"/>
<dbReference type="Pfam" id="PF10109">
    <property type="entry name" value="Phage_TAC_7"/>
    <property type="match status" value="1"/>
</dbReference>
<evidence type="ECO:0000313" key="2">
    <source>
        <dbReference type="Proteomes" id="UP001565471"/>
    </source>
</evidence>
<dbReference type="EMBL" id="JBGBZA010000002">
    <property type="protein sequence ID" value="MEY9316845.1"/>
    <property type="molecule type" value="Genomic_DNA"/>
</dbReference>
<name>A0ABV4F1D4_BRAEL</name>
<dbReference type="InterPro" id="IPR019289">
    <property type="entry name" value="Phage_tail_E/E"/>
</dbReference>
<accession>A0ABV4F1D4</accession>